<dbReference type="AlphaFoldDB" id="A0A140DTR4"/>
<organism evidence="2 3">
    <name type="scientific">Faecalibaculum rodentium</name>
    <dbReference type="NCBI Taxonomy" id="1702221"/>
    <lineage>
        <taxon>Bacteria</taxon>
        <taxon>Bacillati</taxon>
        <taxon>Bacillota</taxon>
        <taxon>Erysipelotrichia</taxon>
        <taxon>Erysipelotrichales</taxon>
        <taxon>Erysipelotrichaceae</taxon>
        <taxon>Faecalibaculum</taxon>
    </lineage>
</organism>
<dbReference type="GeneID" id="78477697"/>
<feature type="transmembrane region" description="Helical" evidence="1">
    <location>
        <begin position="143"/>
        <end position="171"/>
    </location>
</feature>
<reference evidence="2 3" key="1">
    <citation type="journal article" date="2016" name="Gut Pathog.">
        <title>Whole genome sequencing of "Faecalibaculum rodentium" ALO17, isolated from C57BL/6J laboratory mouse feces.</title>
        <authorList>
            <person name="Lim S."/>
            <person name="Chang D.H."/>
            <person name="Ahn S."/>
            <person name="Kim B.C."/>
        </authorList>
    </citation>
    <scope>NUCLEOTIDE SEQUENCE [LARGE SCALE GENOMIC DNA]</scope>
    <source>
        <strain evidence="2 3">Alo17</strain>
    </source>
</reference>
<keyword evidence="3" id="KW-1185">Reference proteome</keyword>
<dbReference type="KEGG" id="fro:AALO17_09070"/>
<evidence type="ECO:0000313" key="3">
    <source>
        <dbReference type="Proteomes" id="UP000069771"/>
    </source>
</evidence>
<dbReference type="EMBL" id="CP011391">
    <property type="protein sequence ID" value="AMK54041.1"/>
    <property type="molecule type" value="Genomic_DNA"/>
</dbReference>
<name>A0A140DTR4_9FIRM</name>
<dbReference type="RefSeq" id="WP_067555911.1">
    <property type="nucleotide sequence ID" value="NZ_CAMTBT010000025.1"/>
</dbReference>
<gene>
    <name evidence="2" type="ORF">AALO17_09070</name>
</gene>
<dbReference type="Proteomes" id="UP000069771">
    <property type="component" value="Chromosome"/>
</dbReference>
<dbReference type="STRING" id="1702221.AALO17_09070"/>
<keyword evidence="1" id="KW-0472">Membrane</keyword>
<feature type="transmembrane region" description="Helical" evidence="1">
    <location>
        <begin position="111"/>
        <end position="131"/>
    </location>
</feature>
<protein>
    <submittedName>
        <fullName evidence="2">Uncharacterized protein</fullName>
    </submittedName>
</protein>
<evidence type="ECO:0000256" key="1">
    <source>
        <dbReference type="SAM" id="Phobius"/>
    </source>
</evidence>
<feature type="transmembrane region" description="Helical" evidence="1">
    <location>
        <begin position="21"/>
        <end position="42"/>
    </location>
</feature>
<keyword evidence="1" id="KW-1133">Transmembrane helix</keyword>
<accession>A0A140DTR4</accession>
<sequence length="177" mass="19833">MKIWNWIDGTLLNTSFRRRQILGAMVRLYWLWQCIWIAVLLFRLTSVQSYDSLFSLQGILDEWNGSFLVRLLFQAIQGSLNPMRVLTGSDTFGLVLTFLYMDSGLSAGETVWAGSLTALLVFVCTMAVKALHADSLLMAGDMLRIAGICGSAVISVLSAVLMYSFVCILWKTMDDIR</sequence>
<keyword evidence="1" id="KW-0812">Transmembrane</keyword>
<evidence type="ECO:0000313" key="2">
    <source>
        <dbReference type="EMBL" id="AMK54041.1"/>
    </source>
</evidence>
<proteinExistence type="predicted"/>